<feature type="region of interest" description="Disordered" evidence="1">
    <location>
        <begin position="407"/>
        <end position="438"/>
    </location>
</feature>
<evidence type="ECO:0000256" key="1">
    <source>
        <dbReference type="SAM" id="MobiDB-lite"/>
    </source>
</evidence>
<feature type="compositionally biased region" description="Low complexity" evidence="1">
    <location>
        <begin position="113"/>
        <end position="125"/>
    </location>
</feature>
<feature type="compositionally biased region" description="Polar residues" evidence="1">
    <location>
        <begin position="407"/>
        <end position="419"/>
    </location>
</feature>
<dbReference type="Proteomes" id="UP000286134">
    <property type="component" value="Unassembled WGS sequence"/>
</dbReference>
<dbReference type="OrthoDB" id="5398515at2759"/>
<feature type="compositionally biased region" description="Polar residues" evidence="1">
    <location>
        <begin position="61"/>
        <end position="86"/>
    </location>
</feature>
<keyword evidence="3" id="KW-1185">Reference proteome</keyword>
<feature type="region of interest" description="Disordered" evidence="1">
    <location>
        <begin position="205"/>
        <end position="225"/>
    </location>
</feature>
<protein>
    <submittedName>
        <fullName evidence="2">Uncharacterized protein</fullName>
    </submittedName>
</protein>
<evidence type="ECO:0000313" key="3">
    <source>
        <dbReference type="Proteomes" id="UP000286134"/>
    </source>
</evidence>
<organism evidence="2 3">
    <name type="scientific">Erysiphe neolycopersici</name>
    <dbReference type="NCBI Taxonomy" id="212602"/>
    <lineage>
        <taxon>Eukaryota</taxon>
        <taxon>Fungi</taxon>
        <taxon>Dikarya</taxon>
        <taxon>Ascomycota</taxon>
        <taxon>Pezizomycotina</taxon>
        <taxon>Leotiomycetes</taxon>
        <taxon>Erysiphales</taxon>
        <taxon>Erysiphaceae</taxon>
        <taxon>Erysiphe</taxon>
    </lineage>
</organism>
<dbReference type="EMBL" id="MCFK01003530">
    <property type="protein sequence ID" value="RKF62206.1"/>
    <property type="molecule type" value="Genomic_DNA"/>
</dbReference>
<comment type="caution">
    <text evidence="2">The sequence shown here is derived from an EMBL/GenBank/DDBJ whole genome shotgun (WGS) entry which is preliminary data.</text>
</comment>
<proteinExistence type="predicted"/>
<dbReference type="AlphaFoldDB" id="A0A420HXS9"/>
<feature type="region of interest" description="Disordered" evidence="1">
    <location>
        <begin position="141"/>
        <end position="160"/>
    </location>
</feature>
<feature type="region of interest" description="Disordered" evidence="1">
    <location>
        <begin position="54"/>
        <end position="130"/>
    </location>
</feature>
<sequence length="438" mass="49717">MTNSLDLSTPPPLTIRTPNTPQFGFRDNYKSYSPRRSARLAQRHLLFQKTATPSYHDFHSNHTPSQRPVDQVTSSNIAYPTPSQKLSGKYITRDLGSNTSRKKQEVTSSYENSTDTTRSFDITTTNETTESIRQISSTVHKNGMLPTPAKTPVKRPLKPSSSITSIARNLFPAQSSKFNELVMTPRRKGNTKIKSDRIEVFTDPHDRIPEKDSCPNNPFHVDSSSNLSQLQRQAKKRRKVIVPGEGVQSVEELQRRNDGLLYVFRGKKIWRKFSDDSEDDNVETTDNEMDDCETNLHKPLTRSSVKPRLLFSRSQLTRPHEANSHNFEDEEADTDIEDSVLCSQSFRTEEVTTPKTTKFAPASPPTTIRATRSKKLDLQVFPNSKIDYVEAGTSCYISRDIRENSPSYTYNSKLRSTGASRKRDGEHFIGPGKKIKLR</sequence>
<name>A0A420HXS9_9PEZI</name>
<feature type="region of interest" description="Disordered" evidence="1">
    <location>
        <begin position="1"/>
        <end position="26"/>
    </location>
</feature>
<gene>
    <name evidence="2" type="ORF">OnM2_035009</name>
</gene>
<reference evidence="2 3" key="1">
    <citation type="journal article" date="2018" name="BMC Genomics">
        <title>Comparative genome analyses reveal sequence features reflecting distinct modes of host-adaptation between dicot and monocot powdery mildew.</title>
        <authorList>
            <person name="Wu Y."/>
            <person name="Ma X."/>
            <person name="Pan Z."/>
            <person name="Kale S.D."/>
            <person name="Song Y."/>
            <person name="King H."/>
            <person name="Zhang Q."/>
            <person name="Presley C."/>
            <person name="Deng X."/>
            <person name="Wei C.I."/>
            <person name="Xiao S."/>
        </authorList>
    </citation>
    <scope>NUCLEOTIDE SEQUENCE [LARGE SCALE GENOMIC DNA]</scope>
    <source>
        <strain evidence="2">UMSG2</strain>
    </source>
</reference>
<accession>A0A420HXS9</accession>
<evidence type="ECO:0000313" key="2">
    <source>
        <dbReference type="EMBL" id="RKF62206.1"/>
    </source>
</evidence>